<name>A0ABY4QMY7_9MYCO</name>
<sequence length="193" mass="21304">MIVVRTAEWAEQALGTGQIGCPHSGCGGTLTRWGYGHRRRVRRLGAQILDVRPRRARCTRCASTQILLPASVQPRLADTTEVIGTALASKADGHGHRRIATALDRSPSTVRRWMRRATHHVHLQWLWQRGSQALIRLDPDAFNQLPRAASPLRDALTVLAAAAYAARQRLGLTEPLWTLIGLHTQGRLLAAPT</sequence>
<dbReference type="RefSeq" id="WP_219070301.1">
    <property type="nucleotide sequence ID" value="NZ_CAJUXY010000083.1"/>
</dbReference>
<dbReference type="Proteomes" id="UP001056610">
    <property type="component" value="Chromosome"/>
</dbReference>
<gene>
    <name evidence="1" type="ORF">M5I08_01855</name>
</gene>
<dbReference type="Pfam" id="PF13384">
    <property type="entry name" value="HTH_23"/>
    <property type="match status" value="1"/>
</dbReference>
<dbReference type="EMBL" id="CP097320">
    <property type="protein sequence ID" value="UQX11310.1"/>
    <property type="molecule type" value="Genomic_DNA"/>
</dbReference>
<reference evidence="1" key="1">
    <citation type="submission" date="2022-05" db="EMBL/GenBank/DDBJ databases">
        <title>A methanotrophic Mycobacterium dominates a cave microbial ecosystem.</title>
        <authorList>
            <person name="Van Spanning R.J.M."/>
            <person name="Guan Q."/>
            <person name="Melkonian C."/>
            <person name="Gallant J."/>
            <person name="Polerecky L."/>
            <person name="Flot J.-F."/>
            <person name="Brandt B.W."/>
            <person name="Braster M."/>
            <person name="Iturbe Espinoza P."/>
            <person name="Aerts J."/>
            <person name="Meima-Franke M."/>
            <person name="Piersma S.R."/>
            <person name="Bunduc C."/>
            <person name="Ummels R."/>
            <person name="Pain A."/>
            <person name="Fleming E.J."/>
            <person name="van der Wel N."/>
            <person name="Gherman V.D."/>
            <person name="Sarbu S.M."/>
            <person name="Bodelier P.L.E."/>
            <person name="Bitter W."/>
        </authorList>
    </citation>
    <scope>NUCLEOTIDE SEQUENCE</scope>
    <source>
        <strain evidence="1">Sulfur Cave</strain>
    </source>
</reference>
<keyword evidence="2" id="KW-1185">Reference proteome</keyword>
<accession>A0ABY4QMY7</accession>
<evidence type="ECO:0000313" key="1">
    <source>
        <dbReference type="EMBL" id="UQX11310.1"/>
    </source>
</evidence>
<protein>
    <submittedName>
        <fullName evidence="1">Helix-turn-helix domain-containing protein</fullName>
    </submittedName>
</protein>
<proteinExistence type="predicted"/>
<evidence type="ECO:0000313" key="2">
    <source>
        <dbReference type="Proteomes" id="UP001056610"/>
    </source>
</evidence>
<organism evidence="1 2">
    <name type="scientific">Candidatus Mycobacterium methanotrophicum</name>
    <dbReference type="NCBI Taxonomy" id="2943498"/>
    <lineage>
        <taxon>Bacteria</taxon>
        <taxon>Bacillati</taxon>
        <taxon>Actinomycetota</taxon>
        <taxon>Actinomycetes</taxon>
        <taxon>Mycobacteriales</taxon>
        <taxon>Mycobacteriaceae</taxon>
        <taxon>Mycobacterium</taxon>
    </lineage>
</organism>